<feature type="transmembrane region" description="Helical" evidence="6">
    <location>
        <begin position="132"/>
        <end position="156"/>
    </location>
</feature>
<dbReference type="PANTHER" id="PTHR21716">
    <property type="entry name" value="TRANSMEMBRANE PROTEIN"/>
    <property type="match status" value="1"/>
</dbReference>
<evidence type="ECO:0000256" key="2">
    <source>
        <dbReference type="ARBA" id="ARBA00009773"/>
    </source>
</evidence>
<evidence type="ECO:0000256" key="5">
    <source>
        <dbReference type="ARBA" id="ARBA00023136"/>
    </source>
</evidence>
<evidence type="ECO:0000313" key="7">
    <source>
        <dbReference type="EMBL" id="MDV2481138.1"/>
    </source>
</evidence>
<comment type="similarity">
    <text evidence="2">Belongs to the autoinducer-2 exporter (AI-2E) (TC 2.A.86) family.</text>
</comment>
<reference evidence="7 8" key="1">
    <citation type="submission" date="2019-10" db="EMBL/GenBank/DDBJ databases">
        <title>Isolation and characterization of Methanoculleus sp. Wushi-C6 from a hot spring well.</title>
        <authorList>
            <person name="Chen S.-C."/>
            <person name="Lan Z.-H."/>
            <person name="You Y.-T."/>
            <person name="Lai M.-C."/>
        </authorList>
    </citation>
    <scope>NUCLEOTIDE SEQUENCE [LARGE SCALE GENOMIC DNA]</scope>
    <source>
        <strain evidence="7 8">Wushi-C6</strain>
    </source>
</reference>
<gene>
    <name evidence="7" type="ORF">F8E02_03755</name>
</gene>
<dbReference type="Proteomes" id="UP001281203">
    <property type="component" value="Unassembled WGS sequence"/>
</dbReference>
<feature type="transmembrane region" description="Helical" evidence="6">
    <location>
        <begin position="35"/>
        <end position="52"/>
    </location>
</feature>
<evidence type="ECO:0000256" key="4">
    <source>
        <dbReference type="ARBA" id="ARBA00022989"/>
    </source>
</evidence>
<name>A0ABU3WZA5_9EURY</name>
<evidence type="ECO:0000256" key="1">
    <source>
        <dbReference type="ARBA" id="ARBA00004141"/>
    </source>
</evidence>
<feature type="transmembrane region" description="Helical" evidence="6">
    <location>
        <begin position="193"/>
        <end position="212"/>
    </location>
</feature>
<keyword evidence="3 6" id="KW-0812">Transmembrane</keyword>
<feature type="transmembrane region" description="Helical" evidence="6">
    <location>
        <begin position="218"/>
        <end position="238"/>
    </location>
</feature>
<accession>A0ABU3WZA5</accession>
<keyword evidence="5 6" id="KW-0472">Membrane</keyword>
<feature type="transmembrane region" description="Helical" evidence="6">
    <location>
        <begin position="250"/>
        <end position="268"/>
    </location>
</feature>
<evidence type="ECO:0000256" key="6">
    <source>
        <dbReference type="SAM" id="Phobius"/>
    </source>
</evidence>
<dbReference type="Pfam" id="PF01594">
    <property type="entry name" value="AI-2E_transport"/>
    <property type="match status" value="1"/>
</dbReference>
<dbReference type="PANTHER" id="PTHR21716:SF64">
    <property type="entry name" value="AI-2 TRANSPORT PROTEIN TQSA"/>
    <property type="match status" value="1"/>
</dbReference>
<proteinExistence type="inferred from homology"/>
<evidence type="ECO:0000313" key="8">
    <source>
        <dbReference type="Proteomes" id="UP001281203"/>
    </source>
</evidence>
<feature type="transmembrane region" description="Helical" evidence="6">
    <location>
        <begin position="64"/>
        <end position="88"/>
    </location>
</feature>
<keyword evidence="8" id="KW-1185">Reference proteome</keyword>
<dbReference type="EMBL" id="WBKO01000001">
    <property type="protein sequence ID" value="MDV2481138.1"/>
    <property type="molecule type" value="Genomic_DNA"/>
</dbReference>
<sequence>MQPSSSTLASLARVLVIGAILVAGMHVAAPLANPVLAALVISVVASPAVRWLERRGFRRWMAVLALVGLIAGASLLLIAVLGISLLQIEQALPAYQELLQEQLALLGGTGPDLGGQIPGASGDASLLPSVEAVVAGLTELAIDVLVTITVTVFMLFEFAGLPQRLRTLPGIGGTDLAGRCTGFSRSLNGYVGIRTRGSVVTGSVIAVLLWLMGIDAPVLWAILIVLFSYIPYLGLPIISIAPTGLAWLQHGLPGAVAVAAGIAAVDYLSRTLLAPHPAEEELGLSPLVIILSVFFWFLVLGVPGLFLAVPLALFAKAVLGAVDDTRWLAALMEPAEQSP</sequence>
<protein>
    <submittedName>
        <fullName evidence="7">AI-2E family transporter</fullName>
    </submittedName>
</protein>
<comment type="caution">
    <text evidence="7">The sequence shown here is derived from an EMBL/GenBank/DDBJ whole genome shotgun (WGS) entry which is preliminary data.</text>
</comment>
<feature type="transmembrane region" description="Helical" evidence="6">
    <location>
        <begin position="288"/>
        <end position="314"/>
    </location>
</feature>
<keyword evidence="4 6" id="KW-1133">Transmembrane helix</keyword>
<comment type="subcellular location">
    <subcellularLocation>
        <location evidence="1">Membrane</location>
        <topology evidence="1">Multi-pass membrane protein</topology>
    </subcellularLocation>
</comment>
<evidence type="ECO:0000256" key="3">
    <source>
        <dbReference type="ARBA" id="ARBA00022692"/>
    </source>
</evidence>
<dbReference type="InterPro" id="IPR002549">
    <property type="entry name" value="AI-2E-like"/>
</dbReference>
<feature type="transmembrane region" description="Helical" evidence="6">
    <location>
        <begin position="12"/>
        <end position="29"/>
    </location>
</feature>
<organism evidence="7 8">
    <name type="scientific">Methanoculleus caldifontis</name>
    <dbReference type="NCBI Taxonomy" id="2651577"/>
    <lineage>
        <taxon>Archaea</taxon>
        <taxon>Methanobacteriati</taxon>
        <taxon>Methanobacteriota</taxon>
        <taxon>Stenosarchaea group</taxon>
        <taxon>Methanomicrobia</taxon>
        <taxon>Methanomicrobiales</taxon>
        <taxon>Methanomicrobiaceae</taxon>
        <taxon>Methanoculleus</taxon>
    </lineage>
</organism>
<dbReference type="RefSeq" id="WP_317064133.1">
    <property type="nucleotide sequence ID" value="NZ_WBKO01000001.1"/>
</dbReference>